<feature type="domain" description="N-acetyltransferase" evidence="3">
    <location>
        <begin position="166"/>
        <end position="318"/>
    </location>
</feature>
<dbReference type="EMBL" id="VNIA01000003">
    <property type="protein sequence ID" value="TYP98129.1"/>
    <property type="molecule type" value="Genomic_DNA"/>
</dbReference>
<dbReference type="SMART" id="SM00347">
    <property type="entry name" value="HTH_MARR"/>
    <property type="match status" value="1"/>
</dbReference>
<sequence>MDALQGFGELGMGSRLKRLSEHMMRESQLVYDEFNIDFDPYLFPTFKIIKNKNGVTNTEINNSLKTSQPATTQVINKLLKKELIILKEDKTDKRKKIVYLSKKGKDLVKNISPIWNSIEQIIKEYTTITSNSLIEHLNILEEKFNQKRFSDAIIEHIKMNTEKNNLEIVTYQDSYAKNFYDLNIEWLKTYFYVEPYDEEVLSNPDKYIINKDGHIFFAKLNNEIVGTVALMPMDKNNEFELTKMAVSPKHRGHKIGQQLMQNCIDFAREKNYDKLILYSNKILENAIYIYRKYGFIEIPMEKNSPYKRGDIKMKLKIQ</sequence>
<gene>
    <name evidence="4" type="ORF">C7447_103299</name>
</gene>
<dbReference type="CDD" id="cd04301">
    <property type="entry name" value="NAT_SF"/>
    <property type="match status" value="1"/>
</dbReference>
<dbReference type="SUPFAM" id="SSF55729">
    <property type="entry name" value="Acyl-CoA N-acyltransferases (Nat)"/>
    <property type="match status" value="1"/>
</dbReference>
<dbReference type="AlphaFoldDB" id="A0A5S5DU16"/>
<dbReference type="InterPro" id="IPR050769">
    <property type="entry name" value="NAT_camello-type"/>
</dbReference>
<evidence type="ECO:0000256" key="1">
    <source>
        <dbReference type="ARBA" id="ARBA00022679"/>
    </source>
</evidence>
<dbReference type="PANTHER" id="PTHR13947:SF37">
    <property type="entry name" value="LD18367P"/>
    <property type="match status" value="1"/>
</dbReference>
<proteinExistence type="predicted"/>
<protein>
    <submittedName>
        <fullName evidence="4">MarR family transcriptional regulator with acetyltransferase activity</fullName>
    </submittedName>
</protein>
<accession>A0A5S5DU16</accession>
<organism evidence="4 5">
    <name type="scientific">Tenacibaculum adriaticum</name>
    <dbReference type="NCBI Taxonomy" id="413713"/>
    <lineage>
        <taxon>Bacteria</taxon>
        <taxon>Pseudomonadati</taxon>
        <taxon>Bacteroidota</taxon>
        <taxon>Flavobacteriia</taxon>
        <taxon>Flavobacteriales</taxon>
        <taxon>Flavobacteriaceae</taxon>
        <taxon>Tenacibaculum</taxon>
    </lineage>
</organism>
<evidence type="ECO:0000313" key="5">
    <source>
        <dbReference type="Proteomes" id="UP000323136"/>
    </source>
</evidence>
<evidence type="ECO:0000313" key="4">
    <source>
        <dbReference type="EMBL" id="TYP98129.1"/>
    </source>
</evidence>
<dbReference type="Pfam" id="PF00583">
    <property type="entry name" value="Acetyltransf_1"/>
    <property type="match status" value="1"/>
</dbReference>
<dbReference type="GO" id="GO:0008080">
    <property type="term" value="F:N-acetyltransferase activity"/>
    <property type="evidence" value="ECO:0007669"/>
    <property type="project" value="InterPro"/>
</dbReference>
<dbReference type="PANTHER" id="PTHR13947">
    <property type="entry name" value="GNAT FAMILY N-ACETYLTRANSFERASE"/>
    <property type="match status" value="1"/>
</dbReference>
<dbReference type="InterPro" id="IPR036390">
    <property type="entry name" value="WH_DNA-bd_sf"/>
</dbReference>
<dbReference type="RefSeq" id="WP_148870460.1">
    <property type="nucleotide sequence ID" value="NZ_VNIA01000003.1"/>
</dbReference>
<dbReference type="InterPro" id="IPR000835">
    <property type="entry name" value="HTH_MarR-typ"/>
</dbReference>
<dbReference type="OrthoDB" id="1431064at2"/>
<name>A0A5S5DU16_9FLAO</name>
<dbReference type="Gene3D" id="3.40.630.30">
    <property type="match status" value="1"/>
</dbReference>
<dbReference type="InterPro" id="IPR016181">
    <property type="entry name" value="Acyl_CoA_acyltransferase"/>
</dbReference>
<keyword evidence="1 4" id="KW-0808">Transferase</keyword>
<dbReference type="SUPFAM" id="SSF46785">
    <property type="entry name" value="Winged helix' DNA-binding domain"/>
    <property type="match status" value="1"/>
</dbReference>
<feature type="domain" description="HTH marR-type" evidence="2">
    <location>
        <begin position="9"/>
        <end position="142"/>
    </location>
</feature>
<evidence type="ECO:0000259" key="3">
    <source>
        <dbReference type="PROSITE" id="PS51186"/>
    </source>
</evidence>
<dbReference type="Proteomes" id="UP000323136">
    <property type="component" value="Unassembled WGS sequence"/>
</dbReference>
<comment type="caution">
    <text evidence="4">The sequence shown here is derived from an EMBL/GenBank/DDBJ whole genome shotgun (WGS) entry which is preliminary data.</text>
</comment>
<dbReference type="PROSITE" id="PS50995">
    <property type="entry name" value="HTH_MARR_2"/>
    <property type="match status" value="1"/>
</dbReference>
<evidence type="ECO:0000259" key="2">
    <source>
        <dbReference type="PROSITE" id="PS50995"/>
    </source>
</evidence>
<dbReference type="InterPro" id="IPR036388">
    <property type="entry name" value="WH-like_DNA-bd_sf"/>
</dbReference>
<dbReference type="InterPro" id="IPR000182">
    <property type="entry name" value="GNAT_dom"/>
</dbReference>
<dbReference type="PROSITE" id="PS51186">
    <property type="entry name" value="GNAT"/>
    <property type="match status" value="1"/>
</dbReference>
<dbReference type="GO" id="GO:0003700">
    <property type="term" value="F:DNA-binding transcription factor activity"/>
    <property type="evidence" value="ECO:0007669"/>
    <property type="project" value="InterPro"/>
</dbReference>
<dbReference type="Pfam" id="PF01047">
    <property type="entry name" value="MarR"/>
    <property type="match status" value="1"/>
</dbReference>
<reference evidence="4 5" key="1">
    <citation type="submission" date="2019-07" db="EMBL/GenBank/DDBJ databases">
        <title>Genomic Encyclopedia of Type Strains, Phase IV (KMG-IV): sequencing the most valuable type-strain genomes for metagenomic binning, comparative biology and taxonomic classification.</title>
        <authorList>
            <person name="Goeker M."/>
        </authorList>
    </citation>
    <scope>NUCLEOTIDE SEQUENCE [LARGE SCALE GENOMIC DNA]</scope>
    <source>
        <strain evidence="4 5">DSM 18961</strain>
    </source>
</reference>
<dbReference type="Gene3D" id="1.10.10.10">
    <property type="entry name" value="Winged helix-like DNA-binding domain superfamily/Winged helix DNA-binding domain"/>
    <property type="match status" value="1"/>
</dbReference>
<keyword evidence="5" id="KW-1185">Reference proteome</keyword>